<organism evidence="2 3">
    <name type="scientific">Striga asiatica</name>
    <name type="common">Asiatic witchweed</name>
    <name type="synonym">Buchnera asiatica</name>
    <dbReference type="NCBI Taxonomy" id="4170"/>
    <lineage>
        <taxon>Eukaryota</taxon>
        <taxon>Viridiplantae</taxon>
        <taxon>Streptophyta</taxon>
        <taxon>Embryophyta</taxon>
        <taxon>Tracheophyta</taxon>
        <taxon>Spermatophyta</taxon>
        <taxon>Magnoliopsida</taxon>
        <taxon>eudicotyledons</taxon>
        <taxon>Gunneridae</taxon>
        <taxon>Pentapetalae</taxon>
        <taxon>asterids</taxon>
        <taxon>lamiids</taxon>
        <taxon>Lamiales</taxon>
        <taxon>Orobanchaceae</taxon>
        <taxon>Buchnereae</taxon>
        <taxon>Striga</taxon>
    </lineage>
</organism>
<keyword evidence="1" id="KW-1133">Transmembrane helix</keyword>
<keyword evidence="1" id="KW-0812">Transmembrane</keyword>
<keyword evidence="3" id="KW-1185">Reference proteome</keyword>
<keyword evidence="1" id="KW-0472">Membrane</keyword>
<dbReference type="EMBL" id="BKCP01006071">
    <property type="protein sequence ID" value="GER41252.1"/>
    <property type="molecule type" value="Genomic_DNA"/>
</dbReference>
<proteinExistence type="predicted"/>
<evidence type="ECO:0000313" key="2">
    <source>
        <dbReference type="EMBL" id="GER41252.1"/>
    </source>
</evidence>
<evidence type="ECO:0000256" key="1">
    <source>
        <dbReference type="SAM" id="Phobius"/>
    </source>
</evidence>
<name>A0A5A7Q8E4_STRAF</name>
<dbReference type="GO" id="GO:0000428">
    <property type="term" value="C:DNA-directed RNA polymerase complex"/>
    <property type="evidence" value="ECO:0007669"/>
    <property type="project" value="UniProtKB-KW"/>
</dbReference>
<sequence>MALRTGWVWHRRSDVVRSRSAGTHSAWALRHRSARTALRHWSGVAEYNPIVVTISSRADSMSIAEVTLHLLTIEARLEKFEQAQSKDLVTQQRKAAFDEGQHAVAMHSKRTRHTPLSPKVKPFLPDDIIVTSQGKDKRNLSIFLILVLDYSLKMFSVLRCMLPRCPVVLVSFSTGVLGSPIGCTGNSSPSHVLCWYSGPALVMQTVLTLLWGFLWRDFEYFRVLSNGANEEAVGAELDLNKGSLGLLGERCRVG</sequence>
<protein>
    <submittedName>
        <fullName evidence="2">DNA-directed RNA polymerase subunit beta</fullName>
    </submittedName>
</protein>
<keyword evidence="2" id="KW-0240">DNA-directed RNA polymerase</keyword>
<evidence type="ECO:0000313" key="3">
    <source>
        <dbReference type="Proteomes" id="UP000325081"/>
    </source>
</evidence>
<comment type="caution">
    <text evidence="2">The sequence shown here is derived from an EMBL/GenBank/DDBJ whole genome shotgun (WGS) entry which is preliminary data.</text>
</comment>
<keyword evidence="2" id="KW-0804">Transcription</keyword>
<dbReference type="Proteomes" id="UP000325081">
    <property type="component" value="Unassembled WGS sequence"/>
</dbReference>
<accession>A0A5A7Q8E4</accession>
<dbReference type="AlphaFoldDB" id="A0A5A7Q8E4"/>
<gene>
    <name evidence="2" type="ORF">STAS_17962</name>
</gene>
<feature type="transmembrane region" description="Helical" evidence="1">
    <location>
        <begin position="195"/>
        <end position="215"/>
    </location>
</feature>
<reference evidence="3" key="1">
    <citation type="journal article" date="2019" name="Curr. Biol.">
        <title>Genome Sequence of Striga asiatica Provides Insight into the Evolution of Plant Parasitism.</title>
        <authorList>
            <person name="Yoshida S."/>
            <person name="Kim S."/>
            <person name="Wafula E.K."/>
            <person name="Tanskanen J."/>
            <person name="Kim Y.M."/>
            <person name="Honaas L."/>
            <person name="Yang Z."/>
            <person name="Spallek T."/>
            <person name="Conn C.E."/>
            <person name="Ichihashi Y."/>
            <person name="Cheong K."/>
            <person name="Cui S."/>
            <person name="Der J.P."/>
            <person name="Gundlach H."/>
            <person name="Jiao Y."/>
            <person name="Hori C."/>
            <person name="Ishida J.K."/>
            <person name="Kasahara H."/>
            <person name="Kiba T."/>
            <person name="Kim M.S."/>
            <person name="Koo N."/>
            <person name="Laohavisit A."/>
            <person name="Lee Y.H."/>
            <person name="Lumba S."/>
            <person name="McCourt P."/>
            <person name="Mortimer J.C."/>
            <person name="Mutuku J.M."/>
            <person name="Nomura T."/>
            <person name="Sasaki-Sekimoto Y."/>
            <person name="Seto Y."/>
            <person name="Wang Y."/>
            <person name="Wakatake T."/>
            <person name="Sakakibara H."/>
            <person name="Demura T."/>
            <person name="Yamaguchi S."/>
            <person name="Yoneyama K."/>
            <person name="Manabe R.I."/>
            <person name="Nelson D.C."/>
            <person name="Schulman A.H."/>
            <person name="Timko M.P."/>
            <person name="dePamphilis C.W."/>
            <person name="Choi D."/>
            <person name="Shirasu K."/>
        </authorList>
    </citation>
    <scope>NUCLEOTIDE SEQUENCE [LARGE SCALE GENOMIC DNA]</scope>
    <source>
        <strain evidence="3">cv. UVA1</strain>
    </source>
</reference>